<keyword evidence="3" id="KW-1185">Reference proteome</keyword>
<reference evidence="2" key="1">
    <citation type="journal article" date="2020" name="Fungal Divers.">
        <title>Resolving the Mortierellaceae phylogeny through synthesis of multi-gene phylogenetics and phylogenomics.</title>
        <authorList>
            <person name="Vandepol N."/>
            <person name="Liber J."/>
            <person name="Desiro A."/>
            <person name="Na H."/>
            <person name="Kennedy M."/>
            <person name="Barry K."/>
            <person name="Grigoriev I.V."/>
            <person name="Miller A.N."/>
            <person name="O'Donnell K."/>
            <person name="Stajich J.E."/>
            <person name="Bonito G."/>
        </authorList>
    </citation>
    <scope>NUCLEOTIDE SEQUENCE</scope>
    <source>
        <strain evidence="2">NRRL 2769</strain>
    </source>
</reference>
<accession>A0A9P6MXM2</accession>
<evidence type="ECO:0000313" key="2">
    <source>
        <dbReference type="EMBL" id="KAG0016095.1"/>
    </source>
</evidence>
<evidence type="ECO:0000313" key="3">
    <source>
        <dbReference type="Proteomes" id="UP000703661"/>
    </source>
</evidence>
<gene>
    <name evidence="2" type="ORF">BGZ80_009434</name>
</gene>
<proteinExistence type="predicted"/>
<protein>
    <submittedName>
        <fullName evidence="2">Uncharacterized protein</fullName>
    </submittedName>
</protein>
<feature type="compositionally biased region" description="Polar residues" evidence="1">
    <location>
        <begin position="116"/>
        <end position="132"/>
    </location>
</feature>
<organism evidence="2 3">
    <name type="scientific">Entomortierella chlamydospora</name>
    <dbReference type="NCBI Taxonomy" id="101097"/>
    <lineage>
        <taxon>Eukaryota</taxon>
        <taxon>Fungi</taxon>
        <taxon>Fungi incertae sedis</taxon>
        <taxon>Mucoromycota</taxon>
        <taxon>Mortierellomycotina</taxon>
        <taxon>Mortierellomycetes</taxon>
        <taxon>Mortierellales</taxon>
        <taxon>Mortierellaceae</taxon>
        <taxon>Entomortierella</taxon>
    </lineage>
</organism>
<feature type="compositionally biased region" description="Low complexity" evidence="1">
    <location>
        <begin position="141"/>
        <end position="150"/>
    </location>
</feature>
<name>A0A9P6MXM2_9FUNG</name>
<dbReference type="AlphaFoldDB" id="A0A9P6MXM2"/>
<evidence type="ECO:0000256" key="1">
    <source>
        <dbReference type="SAM" id="MobiDB-lite"/>
    </source>
</evidence>
<feature type="region of interest" description="Disordered" evidence="1">
    <location>
        <begin position="56"/>
        <end position="150"/>
    </location>
</feature>
<dbReference type="EMBL" id="JAAAID010000565">
    <property type="protein sequence ID" value="KAG0016095.1"/>
    <property type="molecule type" value="Genomic_DNA"/>
</dbReference>
<comment type="caution">
    <text evidence="2">The sequence shown here is derived from an EMBL/GenBank/DDBJ whole genome shotgun (WGS) entry which is preliminary data.</text>
</comment>
<dbReference type="Proteomes" id="UP000703661">
    <property type="component" value="Unassembled WGS sequence"/>
</dbReference>
<sequence length="150" mass="16909">MAGQNMGALPPGMMNGGFISPSSLMQPMTQMSGGQMAGQMGIGMNPGYANMAQMHPQMIHHLQQQQQQPNPQQMYTQQQQHLLQQQFFQQQQQQQLMQGQQDFQNPLRPKGRPRQNKNSQVMLGSPTLNNARAPSVSWADQQQPQQQPQQ</sequence>
<feature type="compositionally biased region" description="Low complexity" evidence="1">
    <location>
        <begin position="56"/>
        <end position="104"/>
    </location>
</feature>